<dbReference type="PANTHER" id="PTHR47481">
    <property type="match status" value="1"/>
</dbReference>
<evidence type="ECO:0000313" key="1">
    <source>
        <dbReference type="EMBL" id="KAJ9567551.1"/>
    </source>
</evidence>
<dbReference type="EMBL" id="JARYMX010000001">
    <property type="protein sequence ID" value="KAJ9567551.1"/>
    <property type="molecule type" value="Genomic_DNA"/>
</dbReference>
<evidence type="ECO:0008006" key="3">
    <source>
        <dbReference type="Google" id="ProtNLM"/>
    </source>
</evidence>
<accession>A0AA38U5G1</accession>
<dbReference type="Proteomes" id="UP001172457">
    <property type="component" value="Chromosome 1"/>
</dbReference>
<keyword evidence="2" id="KW-1185">Reference proteome</keyword>
<name>A0AA38U5G1_9ASTR</name>
<protein>
    <recommendedName>
        <fullName evidence="3">Retrotransposon Copia-like N-terminal domain-containing protein</fullName>
    </recommendedName>
</protein>
<dbReference type="PANTHER" id="PTHR47481:SF39">
    <property type="entry name" value="TRANSCRIPTION FACTOR INTERACTOR AND REGULATOR CCHC(ZN) FAMILY"/>
    <property type="match status" value="1"/>
</dbReference>
<evidence type="ECO:0000313" key="2">
    <source>
        <dbReference type="Proteomes" id="UP001172457"/>
    </source>
</evidence>
<reference evidence="1" key="1">
    <citation type="submission" date="2023-03" db="EMBL/GenBank/DDBJ databases">
        <title>Chromosome-scale reference genome and RAD-based genetic map of yellow starthistle (Centaurea solstitialis) reveal putative structural variation and QTLs associated with invader traits.</title>
        <authorList>
            <person name="Reatini B."/>
            <person name="Cang F.A."/>
            <person name="Jiang Q."/>
            <person name="Mckibben M.T.W."/>
            <person name="Barker M.S."/>
            <person name="Rieseberg L.H."/>
            <person name="Dlugosch K.M."/>
        </authorList>
    </citation>
    <scope>NUCLEOTIDE SEQUENCE</scope>
    <source>
        <strain evidence="1">CAN-66</strain>
        <tissue evidence="1">Leaf</tissue>
    </source>
</reference>
<gene>
    <name evidence="1" type="ORF">OSB04_003517</name>
</gene>
<comment type="caution">
    <text evidence="1">The sequence shown here is derived from an EMBL/GenBank/DDBJ whole genome shotgun (WGS) entry which is preliminary data.</text>
</comment>
<dbReference type="AlphaFoldDB" id="A0AA38U5G1"/>
<organism evidence="1 2">
    <name type="scientific">Centaurea solstitialis</name>
    <name type="common">yellow star-thistle</name>
    <dbReference type="NCBI Taxonomy" id="347529"/>
    <lineage>
        <taxon>Eukaryota</taxon>
        <taxon>Viridiplantae</taxon>
        <taxon>Streptophyta</taxon>
        <taxon>Embryophyta</taxon>
        <taxon>Tracheophyta</taxon>
        <taxon>Spermatophyta</taxon>
        <taxon>Magnoliopsida</taxon>
        <taxon>eudicotyledons</taxon>
        <taxon>Gunneridae</taxon>
        <taxon>Pentapetalae</taxon>
        <taxon>asterids</taxon>
        <taxon>campanulids</taxon>
        <taxon>Asterales</taxon>
        <taxon>Asteraceae</taxon>
        <taxon>Carduoideae</taxon>
        <taxon>Cardueae</taxon>
        <taxon>Centaureinae</taxon>
        <taxon>Centaurea</taxon>
    </lineage>
</organism>
<sequence length="128" mass="14010">MAAPLVAFSSTEKTTHNSHKFGFTLSPSNYGYWKAMIQPFLITNGLFGYVDGTISCPEPLITSPGKEGTTATPTTNPSHTIWISNDAYVRMLLMSTISEASFQHVQGTTSRDLWLALERANAPHTSSR</sequence>
<proteinExistence type="predicted"/>